<comment type="caution">
    <text evidence="1">The sequence shown here is derived from an EMBL/GenBank/DDBJ whole genome shotgun (WGS) entry which is preliminary data.</text>
</comment>
<sequence>MKNLQSLIESDLPVEKVVEVTLPLTRRAKPEYKGNAHVQLRVDFARGNGWSGIATVNGREIKITGPYGTQSKVPGLTVPAGTGRGEWEWSLDENNRERKGTHEVLQEEVGVLTLERMISVEMNALEKAMDGARTDKTVWQQLYAARQALAWVLESDSAMGPLLAILNGIASPETTNRRPSPRSSCS</sequence>
<gene>
    <name evidence="1" type="ORF">BGO89_13625</name>
</gene>
<protein>
    <submittedName>
        <fullName evidence="1">Uncharacterized protein</fullName>
    </submittedName>
</protein>
<proteinExistence type="predicted"/>
<organism evidence="1 2">
    <name type="scientific">Candidatus Kapaibacterium thiocyanatum</name>
    <dbReference type="NCBI Taxonomy" id="1895771"/>
    <lineage>
        <taxon>Bacteria</taxon>
        <taxon>Pseudomonadati</taxon>
        <taxon>Candidatus Kapaibacteriota</taxon>
        <taxon>Candidatus Kapaibacteriia</taxon>
        <taxon>Candidatus Kapaibacteriales</taxon>
        <taxon>Candidatus Kapaibacteriaceae</taxon>
        <taxon>Candidatus Kapaibacterium</taxon>
    </lineage>
</organism>
<evidence type="ECO:0000313" key="2">
    <source>
        <dbReference type="Proteomes" id="UP000184233"/>
    </source>
</evidence>
<dbReference type="EMBL" id="MKVH01000025">
    <property type="protein sequence ID" value="OJX56367.1"/>
    <property type="molecule type" value="Genomic_DNA"/>
</dbReference>
<accession>A0A1M3KVF2</accession>
<evidence type="ECO:0000313" key="1">
    <source>
        <dbReference type="EMBL" id="OJX56367.1"/>
    </source>
</evidence>
<reference evidence="1 2" key="1">
    <citation type="submission" date="2016-09" db="EMBL/GenBank/DDBJ databases">
        <title>Genome-resolved meta-omics ties microbial dynamics to process performance in biotechnology for thiocyanate degradation.</title>
        <authorList>
            <person name="Kantor R.S."/>
            <person name="Huddy R.J."/>
            <person name="Iyer R."/>
            <person name="Thomas B.C."/>
            <person name="Brown C.T."/>
            <person name="Anantharaman K."/>
            <person name="Tringe S."/>
            <person name="Hettich R.L."/>
            <person name="Harrison S.T."/>
            <person name="Banfield J.F."/>
        </authorList>
    </citation>
    <scope>NUCLEOTIDE SEQUENCE [LARGE SCALE GENOMIC DNA]</scope>
    <source>
        <strain evidence="1">59-99</strain>
    </source>
</reference>
<name>A0A1M3KVF2_9BACT</name>
<dbReference type="STRING" id="1895771.BGO89_13625"/>
<dbReference type="AlphaFoldDB" id="A0A1M3KVF2"/>
<dbReference type="Proteomes" id="UP000184233">
    <property type="component" value="Unassembled WGS sequence"/>
</dbReference>